<dbReference type="GO" id="GO:0000155">
    <property type="term" value="F:phosphorelay sensor kinase activity"/>
    <property type="evidence" value="ECO:0007669"/>
    <property type="project" value="InterPro"/>
</dbReference>
<dbReference type="SUPFAM" id="SSF55781">
    <property type="entry name" value="GAF domain-like"/>
    <property type="match status" value="1"/>
</dbReference>
<dbReference type="InterPro" id="IPR004358">
    <property type="entry name" value="Sig_transdc_His_kin-like_C"/>
</dbReference>
<evidence type="ECO:0000313" key="9">
    <source>
        <dbReference type="EMBL" id="AFZ33726.1"/>
    </source>
</evidence>
<dbReference type="PROSITE" id="PS50109">
    <property type="entry name" value="HIS_KIN"/>
    <property type="match status" value="1"/>
</dbReference>
<dbReference type="EC" id="2.7.13.3" evidence="2"/>
<keyword evidence="4" id="KW-0808">Transferase</keyword>
<evidence type="ECO:0000259" key="8">
    <source>
        <dbReference type="PROSITE" id="PS50109"/>
    </source>
</evidence>
<keyword evidence="5 9" id="KW-0418">Kinase</keyword>
<keyword evidence="3" id="KW-0597">Phosphoprotein</keyword>
<keyword evidence="7" id="KW-0175">Coiled coil</keyword>
<evidence type="ECO:0000256" key="1">
    <source>
        <dbReference type="ARBA" id="ARBA00000085"/>
    </source>
</evidence>
<dbReference type="SMART" id="SM00387">
    <property type="entry name" value="HATPase_c"/>
    <property type="match status" value="1"/>
</dbReference>
<feature type="coiled-coil region" evidence="7">
    <location>
        <begin position="216"/>
        <end position="250"/>
    </location>
</feature>
<dbReference type="KEGG" id="scs:Sta7437_0106"/>
<evidence type="ECO:0000256" key="7">
    <source>
        <dbReference type="SAM" id="Coils"/>
    </source>
</evidence>
<comment type="catalytic activity">
    <reaction evidence="1">
        <text>ATP + protein L-histidine = ADP + protein N-phospho-L-histidine.</text>
        <dbReference type="EC" id="2.7.13.3"/>
    </reaction>
</comment>
<dbReference type="PANTHER" id="PTHR43711">
    <property type="entry name" value="TWO-COMPONENT HISTIDINE KINASE"/>
    <property type="match status" value="1"/>
</dbReference>
<dbReference type="InterPro" id="IPR050736">
    <property type="entry name" value="Sensor_HK_Regulatory"/>
</dbReference>
<evidence type="ECO:0000256" key="3">
    <source>
        <dbReference type="ARBA" id="ARBA00022553"/>
    </source>
</evidence>
<evidence type="ECO:0000313" key="10">
    <source>
        <dbReference type="Proteomes" id="UP000010473"/>
    </source>
</evidence>
<dbReference type="SMART" id="SM00388">
    <property type="entry name" value="HisKA"/>
    <property type="match status" value="1"/>
</dbReference>
<gene>
    <name evidence="9" type="ordered locus">Sta7437_0106</name>
</gene>
<feature type="domain" description="Histidine kinase" evidence="8">
    <location>
        <begin position="183"/>
        <end position="438"/>
    </location>
</feature>
<dbReference type="CDD" id="cd00082">
    <property type="entry name" value="HisKA"/>
    <property type="match status" value="1"/>
</dbReference>
<reference evidence="10" key="1">
    <citation type="journal article" date="2013" name="Proc. Natl. Acad. Sci. U.S.A.">
        <title>Improving the coverage of the cyanobacterial phylum using diversity-driven genome sequencing.</title>
        <authorList>
            <person name="Shih P.M."/>
            <person name="Wu D."/>
            <person name="Latifi A."/>
            <person name="Axen S.D."/>
            <person name="Fewer D.P."/>
            <person name="Talla E."/>
            <person name="Calteau A."/>
            <person name="Cai F."/>
            <person name="Tandeau de Marsac N."/>
            <person name="Rippka R."/>
            <person name="Herdman M."/>
            <person name="Sivonen K."/>
            <person name="Coursin T."/>
            <person name="Laurent T."/>
            <person name="Goodwin L."/>
            <person name="Nolan M."/>
            <person name="Davenport K.W."/>
            <person name="Han C.S."/>
            <person name="Rubin E.M."/>
            <person name="Eisen J.A."/>
            <person name="Woyke T."/>
            <person name="Gugger M."/>
            <person name="Kerfeld C.A."/>
        </authorList>
    </citation>
    <scope>NUCLEOTIDE SEQUENCE [LARGE SCALE GENOMIC DNA]</scope>
    <source>
        <strain evidence="10">ATCC 29371 / PCC 7437</strain>
    </source>
</reference>
<dbReference type="Gene3D" id="1.10.287.130">
    <property type="match status" value="1"/>
</dbReference>
<dbReference type="CDD" id="cd00075">
    <property type="entry name" value="HATPase"/>
    <property type="match status" value="1"/>
</dbReference>
<dbReference type="PANTHER" id="PTHR43711:SF26">
    <property type="entry name" value="SENSOR HISTIDINE KINASE RCSC"/>
    <property type="match status" value="1"/>
</dbReference>
<dbReference type="SUPFAM" id="SSF55874">
    <property type="entry name" value="ATPase domain of HSP90 chaperone/DNA topoisomerase II/histidine kinase"/>
    <property type="match status" value="1"/>
</dbReference>
<keyword evidence="6" id="KW-0902">Two-component regulatory system</keyword>
<dbReference type="Gene3D" id="3.30.565.10">
    <property type="entry name" value="Histidine kinase-like ATPase, C-terminal domain"/>
    <property type="match status" value="1"/>
</dbReference>
<evidence type="ECO:0000256" key="2">
    <source>
        <dbReference type="ARBA" id="ARBA00012438"/>
    </source>
</evidence>
<dbReference type="InterPro" id="IPR005467">
    <property type="entry name" value="His_kinase_dom"/>
</dbReference>
<dbReference type="InterPro" id="IPR029016">
    <property type="entry name" value="GAF-like_dom_sf"/>
</dbReference>
<dbReference type="InterPro" id="IPR036097">
    <property type="entry name" value="HisK_dim/P_sf"/>
</dbReference>
<dbReference type="Pfam" id="PF00512">
    <property type="entry name" value="HisKA"/>
    <property type="match status" value="1"/>
</dbReference>
<dbReference type="InterPro" id="IPR003661">
    <property type="entry name" value="HisK_dim/P_dom"/>
</dbReference>
<evidence type="ECO:0000256" key="5">
    <source>
        <dbReference type="ARBA" id="ARBA00022777"/>
    </source>
</evidence>
<dbReference type="InterPro" id="IPR003018">
    <property type="entry name" value="GAF"/>
</dbReference>
<dbReference type="Pfam" id="PF02518">
    <property type="entry name" value="HATPase_c"/>
    <property type="match status" value="1"/>
</dbReference>
<dbReference type="AlphaFoldDB" id="K9XNV7"/>
<evidence type="ECO:0000256" key="6">
    <source>
        <dbReference type="ARBA" id="ARBA00023012"/>
    </source>
</evidence>
<dbReference type="OrthoDB" id="9773956at2"/>
<dbReference type="HOGENOM" id="CLU_038688_0_0_3"/>
<proteinExistence type="predicted"/>
<sequence>MSYSFISASAEFTALCQSQLELLSRGVGAVWSAVYLTEELVENKQGRLVPLAIYPRNLMQQGQELPPVSLTNNLQQLTTQVQLSSLPLLQGTIVEKQIINPEKKLDSEVKKQLVLPLIYDTRVMGVLVTQKDEDWQPQELEQIEKIAQTLALARFLDHRYQWYQKQLAKQESLRQIEQDRLDDLLHQIRNPLTALRTFSKLLIKRLLPEDRNQSVAKSILRESDRLQELLEQFETETQQKEEENKALTLSTTSVRLTTDLPQSSHFLLPGNISELEAVSILEVLKILLISLQEIAAEQEIELIAELPQNLPLVIANAKALREVLNNLIDNALKYTPTGGKVVIYIIEKQEQPEQSWLGIAISDSGYGIPFEEQPKIFERHYRGIQAQSDIPGSGLGLAIAKDLVEKMGGKIEIISPNQLGKNTSLPGTTMIVWLVVASEN</sequence>
<dbReference type="PRINTS" id="PR00344">
    <property type="entry name" value="BCTRLSENSOR"/>
</dbReference>
<protein>
    <recommendedName>
        <fullName evidence="2">histidine kinase</fullName>
        <ecNumber evidence="2">2.7.13.3</ecNumber>
    </recommendedName>
</protein>
<accession>K9XNV7</accession>
<name>K9XNV7_STAC7</name>
<dbReference type="RefSeq" id="WP_015191399.1">
    <property type="nucleotide sequence ID" value="NC_019748.1"/>
</dbReference>
<dbReference type="SMART" id="SM00065">
    <property type="entry name" value="GAF"/>
    <property type="match status" value="1"/>
</dbReference>
<evidence type="ECO:0000256" key="4">
    <source>
        <dbReference type="ARBA" id="ARBA00022679"/>
    </source>
</evidence>
<organism evidence="9 10">
    <name type="scientific">Stanieria cyanosphaera (strain ATCC 29371 / PCC 7437)</name>
    <dbReference type="NCBI Taxonomy" id="111780"/>
    <lineage>
        <taxon>Bacteria</taxon>
        <taxon>Bacillati</taxon>
        <taxon>Cyanobacteriota</taxon>
        <taxon>Cyanophyceae</taxon>
        <taxon>Pleurocapsales</taxon>
        <taxon>Dermocarpellaceae</taxon>
        <taxon>Stanieria</taxon>
    </lineage>
</organism>
<dbReference type="Proteomes" id="UP000010473">
    <property type="component" value="Chromosome"/>
</dbReference>
<dbReference type="eggNOG" id="COG2205">
    <property type="taxonomic scope" value="Bacteria"/>
</dbReference>
<dbReference type="InterPro" id="IPR036890">
    <property type="entry name" value="HATPase_C_sf"/>
</dbReference>
<keyword evidence="10" id="KW-1185">Reference proteome</keyword>
<dbReference type="Pfam" id="PF01590">
    <property type="entry name" value="GAF"/>
    <property type="match status" value="1"/>
</dbReference>
<dbReference type="InterPro" id="IPR003594">
    <property type="entry name" value="HATPase_dom"/>
</dbReference>
<dbReference type="Gene3D" id="3.30.450.40">
    <property type="match status" value="1"/>
</dbReference>
<dbReference type="SUPFAM" id="SSF47384">
    <property type="entry name" value="Homodimeric domain of signal transducing histidine kinase"/>
    <property type="match status" value="1"/>
</dbReference>
<dbReference type="STRING" id="111780.Sta7437_0106"/>
<dbReference type="EMBL" id="CP003653">
    <property type="protein sequence ID" value="AFZ33726.1"/>
    <property type="molecule type" value="Genomic_DNA"/>
</dbReference>